<feature type="compositionally biased region" description="Basic residues" evidence="1">
    <location>
        <begin position="9"/>
        <end position="19"/>
    </location>
</feature>
<feature type="compositionally biased region" description="Basic and acidic residues" evidence="1">
    <location>
        <begin position="27"/>
        <end position="39"/>
    </location>
</feature>
<name>A0A8S5QS34_9CAUD</name>
<reference evidence="2" key="1">
    <citation type="journal article" date="2021" name="Proc. Natl. Acad. Sci. U.S.A.">
        <title>A Catalog of Tens of Thousands of Viruses from Human Metagenomes Reveals Hidden Associations with Chronic Diseases.</title>
        <authorList>
            <person name="Tisza M.J."/>
            <person name="Buck C.B."/>
        </authorList>
    </citation>
    <scope>NUCLEOTIDE SEQUENCE</scope>
    <source>
        <strain evidence="2">CtgXL3</strain>
    </source>
</reference>
<dbReference type="InterPro" id="IPR011856">
    <property type="entry name" value="tRNA_endonuc-like_dom_sf"/>
</dbReference>
<evidence type="ECO:0000313" key="2">
    <source>
        <dbReference type="EMBL" id="DAE21444.1"/>
    </source>
</evidence>
<protein>
    <submittedName>
        <fullName evidence="2">HOLLIDAY JUNCTION RESOLVASE HOMOLOGOUS RECOMBINATION</fullName>
    </submittedName>
</protein>
<dbReference type="GO" id="GO:0003676">
    <property type="term" value="F:nucleic acid binding"/>
    <property type="evidence" value="ECO:0007669"/>
    <property type="project" value="InterPro"/>
</dbReference>
<organism evidence="2">
    <name type="scientific">Myoviridae sp. ctgXL3</name>
    <dbReference type="NCBI Taxonomy" id="2826681"/>
    <lineage>
        <taxon>Viruses</taxon>
        <taxon>Duplodnaviria</taxon>
        <taxon>Heunggongvirae</taxon>
        <taxon>Uroviricota</taxon>
        <taxon>Caudoviricetes</taxon>
    </lineage>
</organism>
<dbReference type="Gene3D" id="3.40.1350.10">
    <property type="match status" value="1"/>
</dbReference>
<dbReference type="EMBL" id="BK015712">
    <property type="protein sequence ID" value="DAE21444.1"/>
    <property type="molecule type" value="Genomic_DNA"/>
</dbReference>
<accession>A0A8S5QS34</accession>
<sequence length="174" mass="19881">MRYNDNHNKVQKGVKKLPKLKINSKGAENKEKVHREAQRRGKRNKVKGGEYERKVAEILKGMLGVEFVRTPQSGGFAKKSDANTKDFRGDIIPLDADVETVLHIECKNYKNWAMPKWVAQAESDCPKGKIPCVIFHKYGTSRDYIVLDLKHFLKLIHIPEVIIKTVTKKRGASK</sequence>
<dbReference type="InterPro" id="IPR056931">
    <property type="entry name" value="D14-like"/>
</dbReference>
<proteinExistence type="predicted"/>
<dbReference type="Pfam" id="PF24608">
    <property type="entry name" value="PDDEXK_15"/>
    <property type="match status" value="1"/>
</dbReference>
<evidence type="ECO:0000256" key="1">
    <source>
        <dbReference type="SAM" id="MobiDB-lite"/>
    </source>
</evidence>
<feature type="region of interest" description="Disordered" evidence="1">
    <location>
        <begin position="1"/>
        <end position="47"/>
    </location>
</feature>